<dbReference type="SUPFAM" id="SSF48452">
    <property type="entry name" value="TPR-like"/>
    <property type="match status" value="1"/>
</dbReference>
<dbReference type="GO" id="GO:0030288">
    <property type="term" value="C:outer membrane-bounded periplasmic space"/>
    <property type="evidence" value="ECO:0007669"/>
    <property type="project" value="InterPro"/>
</dbReference>
<evidence type="ECO:0000256" key="2">
    <source>
        <dbReference type="ARBA" id="ARBA00022803"/>
    </source>
</evidence>
<dbReference type="Proteomes" id="UP000422108">
    <property type="component" value="Chromosome"/>
</dbReference>
<evidence type="ECO:0000313" key="6">
    <source>
        <dbReference type="EMBL" id="BBO91080.1"/>
    </source>
</evidence>
<dbReference type="PROSITE" id="PS51352">
    <property type="entry name" value="THIOREDOXIN_2"/>
    <property type="match status" value="1"/>
</dbReference>
<keyword evidence="4" id="KW-0732">Signal</keyword>
<dbReference type="Pfam" id="PF13432">
    <property type="entry name" value="TPR_16"/>
    <property type="match status" value="3"/>
</dbReference>
<evidence type="ECO:0000256" key="3">
    <source>
        <dbReference type="PROSITE-ProRule" id="PRU00339"/>
    </source>
</evidence>
<keyword evidence="7" id="KW-1185">Reference proteome</keyword>
<dbReference type="InterPro" id="IPR036249">
    <property type="entry name" value="Thioredoxin-like_sf"/>
</dbReference>
<dbReference type="Pfam" id="PF03783">
    <property type="entry name" value="CsgG"/>
    <property type="match status" value="1"/>
</dbReference>
<keyword evidence="1" id="KW-0677">Repeat</keyword>
<organism evidence="6 7">
    <name type="scientific">Desulfosarcina ovata subsp. ovata</name>
    <dbReference type="NCBI Taxonomy" id="2752305"/>
    <lineage>
        <taxon>Bacteria</taxon>
        <taxon>Pseudomonadati</taxon>
        <taxon>Thermodesulfobacteriota</taxon>
        <taxon>Desulfobacteria</taxon>
        <taxon>Desulfobacterales</taxon>
        <taxon>Desulfosarcinaceae</taxon>
        <taxon>Desulfosarcina</taxon>
    </lineage>
</organism>
<dbReference type="GO" id="GO:0016209">
    <property type="term" value="F:antioxidant activity"/>
    <property type="evidence" value="ECO:0007669"/>
    <property type="project" value="InterPro"/>
</dbReference>
<dbReference type="Gene3D" id="2.40.10.410">
    <property type="entry name" value="FlgT, C-terminal domain"/>
    <property type="match status" value="1"/>
</dbReference>
<protein>
    <recommendedName>
        <fullName evidence="5">Thioredoxin domain-containing protein</fullName>
    </recommendedName>
</protein>
<dbReference type="EMBL" id="AP021879">
    <property type="protein sequence ID" value="BBO91080.1"/>
    <property type="molecule type" value="Genomic_DNA"/>
</dbReference>
<dbReference type="InterPro" id="IPR013766">
    <property type="entry name" value="Thioredoxin_domain"/>
</dbReference>
<evidence type="ECO:0000313" key="7">
    <source>
        <dbReference type="Proteomes" id="UP000422108"/>
    </source>
</evidence>
<feature type="signal peptide" evidence="4">
    <location>
        <begin position="1"/>
        <end position="26"/>
    </location>
</feature>
<dbReference type="Gene3D" id="3.40.30.10">
    <property type="entry name" value="Glutaredoxin"/>
    <property type="match status" value="1"/>
</dbReference>
<dbReference type="InterPro" id="IPR019734">
    <property type="entry name" value="TPR_rpt"/>
</dbReference>
<dbReference type="InterPro" id="IPR005534">
    <property type="entry name" value="Curli_assmbl/transp-comp_CsgG"/>
</dbReference>
<dbReference type="InterPro" id="IPR011990">
    <property type="entry name" value="TPR-like_helical_dom_sf"/>
</dbReference>
<dbReference type="Gene3D" id="1.25.40.10">
    <property type="entry name" value="Tetratricopeptide repeat domain"/>
    <property type="match status" value="2"/>
</dbReference>
<keyword evidence="2 3" id="KW-0802">TPR repeat</keyword>
<dbReference type="CDD" id="cd02966">
    <property type="entry name" value="TlpA_like_family"/>
    <property type="match status" value="1"/>
</dbReference>
<gene>
    <name evidence="6" type="ORF">DSCOOX_42600</name>
</gene>
<dbReference type="AlphaFoldDB" id="A0A5K8AGU7"/>
<evidence type="ECO:0000259" key="5">
    <source>
        <dbReference type="PROSITE" id="PS51352"/>
    </source>
</evidence>
<proteinExistence type="predicted"/>
<accession>A0A5K8AGU7</accession>
<sequence length="649" mass="70771">MHRTIPLWRAIGLAVAFFCSAMPATAAPLSPGQPGPEFTLNDAQGTPFVLSALKDHQMAVLYFFDAASRPSQEGLAYLNNLKKRFFDNNLVVWAITMSPADAVTRYIKQTTPAFPVLLDPGEVSTQYGARTILPFVCVMGPNRQVLDVFQGGGKSTEVLLVRLAERTLNRKQHDVAKAISDTVIAKNPKNMAAKAVKGYAEIDSGNLDKAEALFQEVATASGDGEVIGKEGLSAVYAQKGEDDKALALADQVTRKAPQRSLAHLVKADVLYRQNKKDAAETELKTATGKTEVPPHQQAVALNRYGRFLASMGKNEQARELYDRAVAVDPYLVEATANKGMSYQREGRWDQALAAYQKASATSTDAADAITNLLARKAQEMVALQKDAEKRKEIDRLVKDLAARYRSQKLKPVKEIDGWTSRPLVFSFVDFEEKGGLADRDGMATILTAQLADHLNASGRVKVVDRVVLNQLLAELNLGSSDLADPDTALRLGRVMAARIMGTGSLFIIPGDTLINLRLVDTETSAIAKTLTRQLGPESGWSKALLRLNRDILSAIVNQYPLKGFVVRASGDQALINLGSNQGMVQGTVLDVIEESAPIEYKGRKLQGLPKVVARLEVVSVEPDLCYAQVVNKKRDLKRDDKVKENTSSI</sequence>
<feature type="domain" description="Thioredoxin" evidence="5">
    <location>
        <begin position="29"/>
        <end position="169"/>
    </location>
</feature>
<reference evidence="6 7" key="1">
    <citation type="submission" date="2019-11" db="EMBL/GenBank/DDBJ databases">
        <title>Comparative genomics of hydrocarbon-degrading Desulfosarcina strains.</title>
        <authorList>
            <person name="Watanabe M."/>
            <person name="Kojima H."/>
            <person name="Fukui M."/>
        </authorList>
    </citation>
    <scope>NUCLEOTIDE SEQUENCE [LARGE SCALE GENOMIC DNA]</scope>
    <source>
        <strain evidence="7">oXyS1</strain>
    </source>
</reference>
<dbReference type="PANTHER" id="PTHR44943:SF8">
    <property type="entry name" value="TPR REPEAT-CONTAINING PROTEIN MJ0263"/>
    <property type="match status" value="1"/>
</dbReference>
<dbReference type="InterPro" id="IPR038165">
    <property type="entry name" value="FlgT_C_sf"/>
</dbReference>
<feature type="chain" id="PRO_5024362733" description="Thioredoxin domain-containing protein" evidence="4">
    <location>
        <begin position="27"/>
        <end position="649"/>
    </location>
</feature>
<dbReference type="PROSITE" id="PS50005">
    <property type="entry name" value="TPR"/>
    <property type="match status" value="2"/>
</dbReference>
<evidence type="ECO:0000256" key="4">
    <source>
        <dbReference type="SAM" id="SignalP"/>
    </source>
</evidence>
<dbReference type="Gene3D" id="3.40.50.10610">
    <property type="entry name" value="ABC-type transport auxiliary lipoprotein component"/>
    <property type="match status" value="1"/>
</dbReference>
<feature type="repeat" description="TPR" evidence="3">
    <location>
        <begin position="298"/>
        <end position="331"/>
    </location>
</feature>
<dbReference type="GO" id="GO:0006950">
    <property type="term" value="P:response to stress"/>
    <property type="evidence" value="ECO:0007669"/>
    <property type="project" value="UniProtKB-ARBA"/>
</dbReference>
<dbReference type="SMART" id="SM00028">
    <property type="entry name" value="TPR"/>
    <property type="match status" value="3"/>
</dbReference>
<dbReference type="InterPro" id="IPR051685">
    <property type="entry name" value="Ycf3/AcsC/BcsC/TPR_MFPF"/>
</dbReference>
<dbReference type="GO" id="GO:0016491">
    <property type="term" value="F:oxidoreductase activity"/>
    <property type="evidence" value="ECO:0007669"/>
    <property type="project" value="InterPro"/>
</dbReference>
<dbReference type="PANTHER" id="PTHR44943">
    <property type="entry name" value="CELLULOSE SYNTHASE OPERON PROTEIN C"/>
    <property type="match status" value="1"/>
</dbReference>
<dbReference type="InterPro" id="IPR000866">
    <property type="entry name" value="AhpC/TSA"/>
</dbReference>
<dbReference type="SUPFAM" id="SSF52833">
    <property type="entry name" value="Thioredoxin-like"/>
    <property type="match status" value="1"/>
</dbReference>
<evidence type="ECO:0000256" key="1">
    <source>
        <dbReference type="ARBA" id="ARBA00022737"/>
    </source>
</evidence>
<feature type="repeat" description="TPR" evidence="3">
    <location>
        <begin position="332"/>
        <end position="365"/>
    </location>
</feature>
<dbReference type="Pfam" id="PF00578">
    <property type="entry name" value="AhpC-TSA"/>
    <property type="match status" value="1"/>
</dbReference>
<dbReference type="RefSeq" id="WP_155312053.1">
    <property type="nucleotide sequence ID" value="NZ_AP021879.1"/>
</dbReference>
<name>A0A5K8AGU7_9BACT</name>